<feature type="transmembrane region" description="Helical" evidence="13">
    <location>
        <begin position="107"/>
        <end position="127"/>
    </location>
</feature>
<dbReference type="OrthoDB" id="7626281at2"/>
<evidence type="ECO:0000256" key="13">
    <source>
        <dbReference type="SAM" id="Phobius"/>
    </source>
</evidence>
<evidence type="ECO:0000256" key="5">
    <source>
        <dbReference type="ARBA" id="ARBA00022692"/>
    </source>
</evidence>
<dbReference type="Pfam" id="PF06736">
    <property type="entry name" value="TMEM175"/>
    <property type="match status" value="1"/>
</dbReference>
<feature type="transmembrane region" description="Helical" evidence="13">
    <location>
        <begin position="6"/>
        <end position="23"/>
    </location>
</feature>
<comment type="subcellular location">
    <subcellularLocation>
        <location evidence="1">Membrane</location>
        <topology evidence="1">Multi-pass membrane protein</topology>
    </subcellularLocation>
</comment>
<dbReference type="GO" id="GO:0005267">
    <property type="term" value="F:potassium channel activity"/>
    <property type="evidence" value="ECO:0007669"/>
    <property type="project" value="UniProtKB-KW"/>
</dbReference>
<accession>A0A3L8P761</accession>
<keyword evidence="4" id="KW-0633">Potassium transport</keyword>
<dbReference type="AlphaFoldDB" id="A0A3L8P761"/>
<dbReference type="PANTHER" id="PTHR31462:SF5">
    <property type="entry name" value="ENDOSOMAL_LYSOSOMAL PROTON CHANNEL TMEM175"/>
    <property type="match status" value="1"/>
</dbReference>
<feature type="transmembrane region" description="Helical" evidence="13">
    <location>
        <begin position="151"/>
        <end position="182"/>
    </location>
</feature>
<keyword evidence="7" id="KW-0630">Potassium</keyword>
<evidence type="ECO:0000256" key="12">
    <source>
        <dbReference type="ARBA" id="ARBA00034430"/>
    </source>
</evidence>
<gene>
    <name evidence="14" type="ORF">D9V37_03800</name>
</gene>
<evidence type="ECO:0000256" key="6">
    <source>
        <dbReference type="ARBA" id="ARBA00022826"/>
    </source>
</evidence>
<evidence type="ECO:0000256" key="8">
    <source>
        <dbReference type="ARBA" id="ARBA00022989"/>
    </source>
</evidence>
<evidence type="ECO:0000256" key="4">
    <source>
        <dbReference type="ARBA" id="ARBA00022538"/>
    </source>
</evidence>
<dbReference type="GO" id="GO:0015252">
    <property type="term" value="F:proton channel activity"/>
    <property type="evidence" value="ECO:0007669"/>
    <property type="project" value="InterPro"/>
</dbReference>
<sequence>MTTTRLEAFSDAVLAIVITIMVLELHPPDEPSLSALWHETGVGFLTYVLSFAYIGIYWNNHHHLFQLVDRVTGPTLWANLHLMFWLSMYPFTTRWMDESDLARTPVIVYGVNLILAALAYLLLEIAIKQVPDERERLRTVLAGGVKENVSVVLYVTGIVIAVFLPPWVALVPFGVVALVWFVPDRRVERYLANAS</sequence>
<evidence type="ECO:0000256" key="2">
    <source>
        <dbReference type="ARBA" id="ARBA00006920"/>
    </source>
</evidence>
<comment type="caution">
    <text evidence="14">The sequence shown here is derived from an EMBL/GenBank/DDBJ whole genome shotgun (WGS) entry which is preliminary data.</text>
</comment>
<keyword evidence="3" id="KW-0813">Transport</keyword>
<keyword evidence="8 13" id="KW-1133">Transmembrane helix</keyword>
<evidence type="ECO:0000256" key="11">
    <source>
        <dbReference type="ARBA" id="ARBA00023303"/>
    </source>
</evidence>
<reference evidence="14 15" key="1">
    <citation type="submission" date="2018-10" db="EMBL/GenBank/DDBJ databases">
        <title>Marmoricola sp. 4Q3S-7 whole genome shotgun sequence.</title>
        <authorList>
            <person name="Li F."/>
        </authorList>
    </citation>
    <scope>NUCLEOTIDE SEQUENCE [LARGE SCALE GENOMIC DNA]</scope>
    <source>
        <strain evidence="14 15">4Q3S-7</strain>
    </source>
</reference>
<keyword evidence="11" id="KW-0407">Ion channel</keyword>
<dbReference type="InterPro" id="IPR010617">
    <property type="entry name" value="TMEM175-like"/>
</dbReference>
<dbReference type="RefSeq" id="WP_121804735.1">
    <property type="nucleotide sequence ID" value="NZ_RDBE01000001.1"/>
</dbReference>
<dbReference type="GO" id="GO:0016020">
    <property type="term" value="C:membrane"/>
    <property type="evidence" value="ECO:0007669"/>
    <property type="project" value="UniProtKB-SubCell"/>
</dbReference>
<evidence type="ECO:0000256" key="1">
    <source>
        <dbReference type="ARBA" id="ARBA00004141"/>
    </source>
</evidence>
<evidence type="ECO:0000256" key="3">
    <source>
        <dbReference type="ARBA" id="ARBA00022448"/>
    </source>
</evidence>
<evidence type="ECO:0000256" key="9">
    <source>
        <dbReference type="ARBA" id="ARBA00023065"/>
    </source>
</evidence>
<keyword evidence="6" id="KW-0631">Potassium channel</keyword>
<name>A0A3L8P761_9ACTN</name>
<dbReference type="Proteomes" id="UP000281708">
    <property type="component" value="Unassembled WGS sequence"/>
</dbReference>
<feature type="transmembrane region" description="Helical" evidence="13">
    <location>
        <begin position="76"/>
        <end position="95"/>
    </location>
</feature>
<keyword evidence="15" id="KW-1185">Reference proteome</keyword>
<evidence type="ECO:0000256" key="7">
    <source>
        <dbReference type="ARBA" id="ARBA00022958"/>
    </source>
</evidence>
<comment type="catalytic activity">
    <reaction evidence="12">
        <text>K(+)(in) = K(+)(out)</text>
        <dbReference type="Rhea" id="RHEA:29463"/>
        <dbReference type="ChEBI" id="CHEBI:29103"/>
    </reaction>
</comment>
<evidence type="ECO:0000313" key="14">
    <source>
        <dbReference type="EMBL" id="RLV51055.1"/>
    </source>
</evidence>
<keyword evidence="9" id="KW-0406">Ion transport</keyword>
<organism evidence="14 15">
    <name type="scientific">Nocardioides mangrovicus</name>
    <dbReference type="NCBI Taxonomy" id="2478913"/>
    <lineage>
        <taxon>Bacteria</taxon>
        <taxon>Bacillati</taxon>
        <taxon>Actinomycetota</taxon>
        <taxon>Actinomycetes</taxon>
        <taxon>Propionibacteriales</taxon>
        <taxon>Nocardioidaceae</taxon>
        <taxon>Nocardioides</taxon>
    </lineage>
</organism>
<feature type="transmembrane region" description="Helical" evidence="13">
    <location>
        <begin position="35"/>
        <end position="56"/>
    </location>
</feature>
<evidence type="ECO:0000256" key="10">
    <source>
        <dbReference type="ARBA" id="ARBA00023136"/>
    </source>
</evidence>
<keyword evidence="5 13" id="KW-0812">Transmembrane</keyword>
<comment type="similarity">
    <text evidence="2">Belongs to the TMEM175 family.</text>
</comment>
<dbReference type="PANTHER" id="PTHR31462">
    <property type="entry name" value="ENDOSOMAL/LYSOSOMAL POTASSIUM CHANNEL TMEM175"/>
    <property type="match status" value="1"/>
</dbReference>
<dbReference type="EMBL" id="RDBE01000001">
    <property type="protein sequence ID" value="RLV51055.1"/>
    <property type="molecule type" value="Genomic_DNA"/>
</dbReference>
<proteinExistence type="inferred from homology"/>
<protein>
    <submittedName>
        <fullName evidence="14">DUF1211 domain-containing protein</fullName>
    </submittedName>
</protein>
<evidence type="ECO:0000313" key="15">
    <source>
        <dbReference type="Proteomes" id="UP000281708"/>
    </source>
</evidence>
<keyword evidence="10 13" id="KW-0472">Membrane</keyword>